<dbReference type="Proteomes" id="UP000607311">
    <property type="component" value="Unassembled WGS sequence"/>
</dbReference>
<organism evidence="2 3">
    <name type="scientific">Micromonospora sediminimaris</name>
    <dbReference type="NCBI Taxonomy" id="547162"/>
    <lineage>
        <taxon>Bacteria</taxon>
        <taxon>Bacillati</taxon>
        <taxon>Actinomycetota</taxon>
        <taxon>Actinomycetes</taxon>
        <taxon>Micromonosporales</taxon>
        <taxon>Micromonosporaceae</taxon>
        <taxon>Micromonospora</taxon>
    </lineage>
</organism>
<accession>A0A9W5UPB7</accession>
<keyword evidence="1" id="KW-0472">Membrane</keyword>
<feature type="transmembrane region" description="Helical" evidence="1">
    <location>
        <begin position="157"/>
        <end position="175"/>
    </location>
</feature>
<keyword evidence="1" id="KW-1133">Transmembrane helix</keyword>
<dbReference type="RefSeq" id="WP_139233127.1">
    <property type="nucleotide sequence ID" value="NZ_BOPD01000008.1"/>
</dbReference>
<dbReference type="OrthoDB" id="3404556at2"/>
<feature type="transmembrane region" description="Helical" evidence="1">
    <location>
        <begin position="109"/>
        <end position="136"/>
    </location>
</feature>
<feature type="transmembrane region" description="Helical" evidence="1">
    <location>
        <begin position="59"/>
        <end position="81"/>
    </location>
</feature>
<evidence type="ECO:0000313" key="2">
    <source>
        <dbReference type="EMBL" id="GIJ32215.1"/>
    </source>
</evidence>
<proteinExistence type="predicted"/>
<feature type="transmembrane region" description="Helical" evidence="1">
    <location>
        <begin position="259"/>
        <end position="285"/>
    </location>
</feature>
<gene>
    <name evidence="2" type="ORF">Vse01_13630</name>
</gene>
<comment type="caution">
    <text evidence="2">The sequence shown here is derived from an EMBL/GenBank/DDBJ whole genome shotgun (WGS) entry which is preliminary data.</text>
</comment>
<evidence type="ECO:0000256" key="1">
    <source>
        <dbReference type="SAM" id="Phobius"/>
    </source>
</evidence>
<feature type="transmembrane region" description="Helical" evidence="1">
    <location>
        <begin position="181"/>
        <end position="198"/>
    </location>
</feature>
<protein>
    <submittedName>
        <fullName evidence="2">Uncharacterized protein</fullName>
    </submittedName>
</protein>
<keyword evidence="1" id="KW-0812">Transmembrane</keyword>
<dbReference type="EMBL" id="BOPD01000008">
    <property type="protein sequence ID" value="GIJ32215.1"/>
    <property type="molecule type" value="Genomic_DNA"/>
</dbReference>
<dbReference type="AlphaFoldDB" id="A0A9W5UPB7"/>
<sequence>MQPSHPGMTPYPGQPFYGWYPPGGYGLDPSDALVTPPGAGLGGWFARCVGAARRGWRPLLPILVLTQALPAAVLSVLVLAVDPSARWDAQLASDSAALPANFWSDLATLLVVVLGGSLLLGVVQAVGWAAGTWVIARQAVGESAGLGAALRYGARRALGLWGWTLLITLIVTFGFCLCFLPGVYAAFALALAGPVYLFERHDPLSRSHRMLRDRLGLLLGRVALVGAAVIGFSLAASVLESLAILPFGTTPLDSPGTAVGAVLTIAVVAVLTLPAYLAQLVGLVVTYAEQRAHEGPVNAAQLAAELG</sequence>
<feature type="transmembrane region" description="Helical" evidence="1">
    <location>
        <begin position="218"/>
        <end position="239"/>
    </location>
</feature>
<keyword evidence="3" id="KW-1185">Reference proteome</keyword>
<evidence type="ECO:0000313" key="3">
    <source>
        <dbReference type="Proteomes" id="UP000607311"/>
    </source>
</evidence>
<reference evidence="2" key="1">
    <citation type="submission" date="2021-01" db="EMBL/GenBank/DDBJ databases">
        <title>Whole genome shotgun sequence of Verrucosispora sediminis NBRC 107745.</title>
        <authorList>
            <person name="Komaki H."/>
            <person name="Tamura T."/>
        </authorList>
    </citation>
    <scope>NUCLEOTIDE SEQUENCE</scope>
    <source>
        <strain evidence="2">NBRC 107745</strain>
    </source>
</reference>
<name>A0A9W5UPB7_9ACTN</name>